<protein>
    <submittedName>
        <fullName evidence="1">Uncharacterized protein</fullName>
    </submittedName>
</protein>
<sequence>MDAKYPYDLFFAGQDHPRHGCKMIGDTGPHRRPVFYSFDTPIIATEQDATTTVFNGTRNIATLKWVAGNHLGSYQVEGMSRPNMMSYLYMVPNGEVDRSRGSLFQTASGRTYEWRKVRKPNEPLQYDLYPSGGGDAVGGYRRFSPPRQSAHAGLLYGTLTHNFDDDELMLYALLALCINRWVDMNGL</sequence>
<dbReference type="Proteomes" id="UP000813824">
    <property type="component" value="Unassembled WGS sequence"/>
</dbReference>
<organism evidence="1 2">
    <name type="scientific">Cristinia sonorae</name>
    <dbReference type="NCBI Taxonomy" id="1940300"/>
    <lineage>
        <taxon>Eukaryota</taxon>
        <taxon>Fungi</taxon>
        <taxon>Dikarya</taxon>
        <taxon>Basidiomycota</taxon>
        <taxon>Agaricomycotina</taxon>
        <taxon>Agaricomycetes</taxon>
        <taxon>Agaricomycetidae</taxon>
        <taxon>Agaricales</taxon>
        <taxon>Pleurotineae</taxon>
        <taxon>Stephanosporaceae</taxon>
        <taxon>Cristinia</taxon>
    </lineage>
</organism>
<dbReference type="AlphaFoldDB" id="A0A8K0XV20"/>
<evidence type="ECO:0000313" key="1">
    <source>
        <dbReference type="EMBL" id="KAH8108168.1"/>
    </source>
</evidence>
<name>A0A8K0XV20_9AGAR</name>
<accession>A0A8K0XV20</accession>
<dbReference type="EMBL" id="JAEVFJ010000001">
    <property type="protein sequence ID" value="KAH8108168.1"/>
    <property type="molecule type" value="Genomic_DNA"/>
</dbReference>
<gene>
    <name evidence="1" type="ORF">BXZ70DRAFT_42559</name>
</gene>
<dbReference type="OrthoDB" id="3183898at2759"/>
<keyword evidence="2" id="KW-1185">Reference proteome</keyword>
<proteinExistence type="predicted"/>
<comment type="caution">
    <text evidence="1">The sequence shown here is derived from an EMBL/GenBank/DDBJ whole genome shotgun (WGS) entry which is preliminary data.</text>
</comment>
<evidence type="ECO:0000313" key="2">
    <source>
        <dbReference type="Proteomes" id="UP000813824"/>
    </source>
</evidence>
<reference evidence="1" key="1">
    <citation type="journal article" date="2021" name="New Phytol.">
        <title>Evolutionary innovations through gain and loss of genes in the ectomycorrhizal Boletales.</title>
        <authorList>
            <person name="Wu G."/>
            <person name="Miyauchi S."/>
            <person name="Morin E."/>
            <person name="Kuo A."/>
            <person name="Drula E."/>
            <person name="Varga T."/>
            <person name="Kohler A."/>
            <person name="Feng B."/>
            <person name="Cao Y."/>
            <person name="Lipzen A."/>
            <person name="Daum C."/>
            <person name="Hundley H."/>
            <person name="Pangilinan J."/>
            <person name="Johnson J."/>
            <person name="Barry K."/>
            <person name="LaButti K."/>
            <person name="Ng V."/>
            <person name="Ahrendt S."/>
            <person name="Min B."/>
            <person name="Choi I.G."/>
            <person name="Park H."/>
            <person name="Plett J.M."/>
            <person name="Magnuson J."/>
            <person name="Spatafora J.W."/>
            <person name="Nagy L.G."/>
            <person name="Henrissat B."/>
            <person name="Grigoriev I.V."/>
            <person name="Yang Z.L."/>
            <person name="Xu J."/>
            <person name="Martin F.M."/>
        </authorList>
    </citation>
    <scope>NUCLEOTIDE SEQUENCE</scope>
    <source>
        <strain evidence="1">KKN 215</strain>
    </source>
</reference>